<name>A0A9N9IFL9_FUNMO</name>
<feature type="non-terminal residue" evidence="3">
    <location>
        <position position="166"/>
    </location>
</feature>
<dbReference type="Pfam" id="PF12323">
    <property type="entry name" value="HTH_OrfB_IS605"/>
    <property type="match status" value="1"/>
</dbReference>
<evidence type="ECO:0000313" key="4">
    <source>
        <dbReference type="Proteomes" id="UP000789375"/>
    </source>
</evidence>
<keyword evidence="4" id="KW-1185">Reference proteome</keyword>
<feature type="region of interest" description="Disordered" evidence="1">
    <location>
        <begin position="1"/>
        <end position="25"/>
    </location>
</feature>
<protein>
    <submittedName>
        <fullName evidence="3">11621_t:CDS:1</fullName>
    </submittedName>
</protein>
<accession>A0A9N9IFL9</accession>
<dbReference type="Proteomes" id="UP000789375">
    <property type="component" value="Unassembled WGS sequence"/>
</dbReference>
<dbReference type="InterPro" id="IPR021027">
    <property type="entry name" value="Transposase_put_HTH"/>
</dbReference>
<dbReference type="EMBL" id="CAJVPP010017780">
    <property type="protein sequence ID" value="CAG8733525.1"/>
    <property type="molecule type" value="Genomic_DNA"/>
</dbReference>
<gene>
    <name evidence="3" type="ORF">FMOSSE_LOCUS15759</name>
</gene>
<feature type="non-terminal residue" evidence="3">
    <location>
        <position position="1"/>
    </location>
</feature>
<proteinExistence type="predicted"/>
<evidence type="ECO:0000256" key="1">
    <source>
        <dbReference type="SAM" id="MobiDB-lite"/>
    </source>
</evidence>
<dbReference type="AlphaFoldDB" id="A0A9N9IFL9"/>
<feature type="compositionally biased region" description="Basic and acidic residues" evidence="1">
    <location>
        <begin position="1"/>
        <end position="11"/>
    </location>
</feature>
<organism evidence="3 4">
    <name type="scientific">Funneliformis mosseae</name>
    <name type="common">Endomycorrhizal fungus</name>
    <name type="synonym">Glomus mosseae</name>
    <dbReference type="NCBI Taxonomy" id="27381"/>
    <lineage>
        <taxon>Eukaryota</taxon>
        <taxon>Fungi</taxon>
        <taxon>Fungi incertae sedis</taxon>
        <taxon>Mucoromycota</taxon>
        <taxon>Glomeromycotina</taxon>
        <taxon>Glomeromycetes</taxon>
        <taxon>Glomerales</taxon>
        <taxon>Glomeraceae</taxon>
        <taxon>Funneliformis</taxon>
    </lineage>
</organism>
<comment type="caution">
    <text evidence="3">The sequence shown here is derived from an EMBL/GenBank/DDBJ whole genome shotgun (WGS) entry which is preliminary data.</text>
</comment>
<feature type="domain" description="Transposase putative helix-turn-helix" evidence="2">
    <location>
        <begin position="37"/>
        <end position="66"/>
    </location>
</feature>
<reference evidence="3" key="1">
    <citation type="submission" date="2021-06" db="EMBL/GenBank/DDBJ databases">
        <authorList>
            <person name="Kallberg Y."/>
            <person name="Tangrot J."/>
            <person name="Rosling A."/>
        </authorList>
    </citation>
    <scope>NUCLEOTIDE SEQUENCE</scope>
    <source>
        <strain evidence="3">87-6 pot B 2015</strain>
    </source>
</reference>
<sequence>ENDQQDIDKNENNSNRKRKKPLKSTYRAKCQKKTDLTRSLKVRVYPNSSQKTLLKQWMGCARLVYNMISHTLEWSFMKNCPYEMLDHTITGAIQAQNEDNQQTIIIHSQYCRESLKFYIRLLHNKKIIKSTNRYKDKNPLLFPLHHEHRRKNHKWPNLEGKVLMDS</sequence>
<evidence type="ECO:0000259" key="2">
    <source>
        <dbReference type="Pfam" id="PF12323"/>
    </source>
</evidence>
<evidence type="ECO:0000313" key="3">
    <source>
        <dbReference type="EMBL" id="CAG8733525.1"/>
    </source>
</evidence>